<dbReference type="Pfam" id="PF00582">
    <property type="entry name" value="Usp"/>
    <property type="match status" value="1"/>
</dbReference>
<dbReference type="Proteomes" id="UP001259659">
    <property type="component" value="Unassembled WGS sequence"/>
</dbReference>
<dbReference type="SUPFAM" id="SSF52402">
    <property type="entry name" value="Adenine nucleotide alpha hydrolases-like"/>
    <property type="match status" value="1"/>
</dbReference>
<evidence type="ECO:0000259" key="2">
    <source>
        <dbReference type="Pfam" id="PF00582"/>
    </source>
</evidence>
<keyword evidence="4" id="KW-1185">Reference proteome</keyword>
<dbReference type="PANTHER" id="PTHR46268">
    <property type="entry name" value="STRESS RESPONSE PROTEIN NHAX"/>
    <property type="match status" value="1"/>
</dbReference>
<dbReference type="RefSeq" id="WP_310921074.1">
    <property type="nucleotide sequence ID" value="NZ_JAMQON010000005.1"/>
</dbReference>
<dbReference type="InterPro" id="IPR006015">
    <property type="entry name" value="Universal_stress_UspA"/>
</dbReference>
<organism evidence="3 4">
    <name type="scientific">Haloarcula saliterrae</name>
    <dbReference type="NCBI Taxonomy" id="2950534"/>
    <lineage>
        <taxon>Archaea</taxon>
        <taxon>Methanobacteriati</taxon>
        <taxon>Methanobacteriota</taxon>
        <taxon>Stenosarchaea group</taxon>
        <taxon>Halobacteria</taxon>
        <taxon>Halobacteriales</taxon>
        <taxon>Haloarculaceae</taxon>
        <taxon>Haloarcula</taxon>
    </lineage>
</organism>
<evidence type="ECO:0000256" key="1">
    <source>
        <dbReference type="ARBA" id="ARBA00008791"/>
    </source>
</evidence>
<dbReference type="InterPro" id="IPR014729">
    <property type="entry name" value="Rossmann-like_a/b/a_fold"/>
</dbReference>
<reference evidence="3 4" key="1">
    <citation type="submission" date="2022-06" db="EMBL/GenBank/DDBJ databases">
        <title>Haloarcula sp. a new haloarchaeum isolate from saline soil.</title>
        <authorList>
            <person name="Strakova D."/>
            <person name="Galisteo C."/>
            <person name="Sanchez-Porro C."/>
            <person name="Ventosa A."/>
        </authorList>
    </citation>
    <scope>NUCLEOTIDE SEQUENCE [LARGE SCALE GENOMIC DNA]</scope>
    <source>
        <strain evidence="3 4">S1CR25-12</strain>
    </source>
</reference>
<name>A0ABU2FFX9_9EURY</name>
<evidence type="ECO:0000313" key="3">
    <source>
        <dbReference type="EMBL" id="MDS0261165.1"/>
    </source>
</evidence>
<feature type="domain" description="UspA" evidence="2">
    <location>
        <begin position="1"/>
        <end position="138"/>
    </location>
</feature>
<proteinExistence type="inferred from homology"/>
<evidence type="ECO:0000313" key="4">
    <source>
        <dbReference type="Proteomes" id="UP001259659"/>
    </source>
</evidence>
<sequence length="146" mass="16055">MYEQMLIPYDGSKEAKRGATHGIALAAELGATVHGLYVIDLPGVPRAMALRDDEEDLREDYRDYGERELQALREIATDHGVGFESHMRTGSPSEEIVDFARSEEMDVVVMGSAYRGKVGNLLGGTTDRVVRSSTVPVITHRMSGED</sequence>
<dbReference type="InterPro" id="IPR006016">
    <property type="entry name" value="UspA"/>
</dbReference>
<protein>
    <submittedName>
        <fullName evidence="3">Universal stress protein</fullName>
    </submittedName>
</protein>
<dbReference type="PRINTS" id="PR01438">
    <property type="entry name" value="UNVRSLSTRESS"/>
</dbReference>
<comment type="similarity">
    <text evidence="1">Belongs to the universal stress protein A family.</text>
</comment>
<dbReference type="PANTHER" id="PTHR46268:SF6">
    <property type="entry name" value="UNIVERSAL STRESS PROTEIN UP12"/>
    <property type="match status" value="1"/>
</dbReference>
<dbReference type="Gene3D" id="3.40.50.620">
    <property type="entry name" value="HUPs"/>
    <property type="match status" value="1"/>
</dbReference>
<dbReference type="EMBL" id="JAMQON010000005">
    <property type="protein sequence ID" value="MDS0261165.1"/>
    <property type="molecule type" value="Genomic_DNA"/>
</dbReference>
<gene>
    <name evidence="3" type="ORF">NDI56_17330</name>
</gene>
<dbReference type="CDD" id="cd00293">
    <property type="entry name" value="USP-like"/>
    <property type="match status" value="1"/>
</dbReference>
<comment type="caution">
    <text evidence="3">The sequence shown here is derived from an EMBL/GenBank/DDBJ whole genome shotgun (WGS) entry which is preliminary data.</text>
</comment>
<accession>A0ABU2FFX9</accession>